<sequence length="439" mass="50615">MERVARIKPFANSTQMNILMFALDSMSHMSYQRMLPKTYAYLKHTLQAITLDAYNIVGDATTAAIIPIFTGQTEIELPETRVNKEGSHYVDIYPFIWNKFEQSGYVTLYAEDQPSLGTFQLRLNGFEEPPVDHYMRPFWQAALSSEIHEASLQYCLGGKPEHQYTLDYMKDLFVKYPTVPKFAFGFIGELSHADNNPAQYIDNDLKEFLEYLRVNGHLENTLLIVMGDHGARYSAVRQTTQGKLEERLPMMSFTFPEKFKMKYPHLITNLMRNKEQLSTPFDIHETLKTVLDIYNAEKPIRYSDRGISLLNSIPSNRTCASAGIALHWCTCMQYEYLDVEEKKVKDIAEHVVSQLNDKLHPLTIETSPNNGLYEATIQAVVIEHSLSIVGDISRINRYGDQPHCILEKHPDLRKYCLCMKEPTPTPRRGYRKMKTSKKN</sequence>
<dbReference type="GO" id="GO:0005615">
    <property type="term" value="C:extracellular space"/>
    <property type="evidence" value="ECO:0007669"/>
    <property type="project" value="TreeGrafter"/>
</dbReference>
<keyword evidence="2" id="KW-1185">Reference proteome</keyword>
<dbReference type="InterPro" id="IPR017850">
    <property type="entry name" value="Alkaline_phosphatase_core_sf"/>
</dbReference>
<dbReference type="SUPFAM" id="SSF53649">
    <property type="entry name" value="Alkaline phosphatase-like"/>
    <property type="match status" value="1"/>
</dbReference>
<dbReference type="PANTHER" id="PTHR10974">
    <property type="entry name" value="FI08016P-RELATED"/>
    <property type="match status" value="1"/>
</dbReference>
<dbReference type="Pfam" id="PF02995">
    <property type="entry name" value="DUF229"/>
    <property type="match status" value="1"/>
</dbReference>
<dbReference type="Proteomes" id="UP001208570">
    <property type="component" value="Unassembled WGS sequence"/>
</dbReference>
<comment type="caution">
    <text evidence="1">The sequence shown here is derived from an EMBL/GenBank/DDBJ whole genome shotgun (WGS) entry which is preliminary data.</text>
</comment>
<evidence type="ECO:0000313" key="1">
    <source>
        <dbReference type="EMBL" id="KAK2142660.1"/>
    </source>
</evidence>
<reference evidence="1" key="1">
    <citation type="journal article" date="2023" name="Mol. Biol. Evol.">
        <title>Third-Generation Sequencing Reveals the Adaptive Role of the Epigenome in Three Deep-Sea Polychaetes.</title>
        <authorList>
            <person name="Perez M."/>
            <person name="Aroh O."/>
            <person name="Sun Y."/>
            <person name="Lan Y."/>
            <person name="Juniper S.K."/>
            <person name="Young C.R."/>
            <person name="Angers B."/>
            <person name="Qian P.Y."/>
        </authorList>
    </citation>
    <scope>NUCLEOTIDE SEQUENCE</scope>
    <source>
        <strain evidence="1">P08H-3</strain>
    </source>
</reference>
<gene>
    <name evidence="1" type="ORF">LSH36_926g00042</name>
</gene>
<protein>
    <submittedName>
        <fullName evidence="1">Uncharacterized protein</fullName>
    </submittedName>
</protein>
<dbReference type="InterPro" id="IPR004245">
    <property type="entry name" value="DUF229"/>
</dbReference>
<dbReference type="PANTHER" id="PTHR10974:SF1">
    <property type="entry name" value="FI08016P-RELATED"/>
    <property type="match status" value="1"/>
</dbReference>
<organism evidence="1 2">
    <name type="scientific">Paralvinella palmiformis</name>
    <dbReference type="NCBI Taxonomy" id="53620"/>
    <lineage>
        <taxon>Eukaryota</taxon>
        <taxon>Metazoa</taxon>
        <taxon>Spiralia</taxon>
        <taxon>Lophotrochozoa</taxon>
        <taxon>Annelida</taxon>
        <taxon>Polychaeta</taxon>
        <taxon>Sedentaria</taxon>
        <taxon>Canalipalpata</taxon>
        <taxon>Terebellida</taxon>
        <taxon>Terebelliformia</taxon>
        <taxon>Alvinellidae</taxon>
        <taxon>Paralvinella</taxon>
    </lineage>
</organism>
<proteinExistence type="predicted"/>
<dbReference type="FunFam" id="3.40.720.10:FF:000017">
    <property type="entry name" value="Predicted protein"/>
    <property type="match status" value="1"/>
</dbReference>
<dbReference type="AlphaFoldDB" id="A0AAD9MRD1"/>
<accession>A0AAD9MRD1</accession>
<name>A0AAD9MRD1_9ANNE</name>
<evidence type="ECO:0000313" key="2">
    <source>
        <dbReference type="Proteomes" id="UP001208570"/>
    </source>
</evidence>
<dbReference type="EMBL" id="JAODUP010000926">
    <property type="protein sequence ID" value="KAK2142660.1"/>
    <property type="molecule type" value="Genomic_DNA"/>
</dbReference>
<dbReference type="CDD" id="cd16021">
    <property type="entry name" value="ALP_like"/>
    <property type="match status" value="1"/>
</dbReference>
<dbReference type="Gene3D" id="3.40.720.10">
    <property type="entry name" value="Alkaline Phosphatase, subunit A"/>
    <property type="match status" value="1"/>
</dbReference>